<evidence type="ECO:0000313" key="2">
    <source>
        <dbReference type="Proteomes" id="UP000030689"/>
    </source>
</evidence>
<accession>V4MJL6</accession>
<gene>
    <name evidence="1" type="ORF">EUTSA_v10004000mg</name>
</gene>
<name>V4MJL6_EUTSA</name>
<dbReference type="Proteomes" id="UP000030689">
    <property type="component" value="Unassembled WGS sequence"/>
</dbReference>
<keyword evidence="2" id="KW-1185">Reference proteome</keyword>
<dbReference type="PANTHER" id="PTHR14939">
    <property type="entry name" value="F-BOX ONLY PROTEIN 22"/>
    <property type="match status" value="1"/>
</dbReference>
<proteinExistence type="predicted"/>
<evidence type="ECO:0000313" key="1">
    <source>
        <dbReference type="EMBL" id="ESQ31551.1"/>
    </source>
</evidence>
<protein>
    <submittedName>
        <fullName evidence="1">Uncharacterized protein</fullName>
    </submittedName>
</protein>
<sequence length="521" mass="57716">MGGLFLHTFFVVSDDILGNIISRLPAKSFAAAACVNHVWNRVSDLILSRPRLASGLSVAESPEIAVDEALEMALSKPIRPHFAIAFVGLQFPIEEMHNRITSKIGANTLLITSAALGIIGVDSTTNELEEVNWEYEGDAPNTGDDMYRGITLVIGFVPGLKLNVFPMLRTKSEPQVTMVDKFISDVRDFTASVSGDANRDPIGITLFGDHCRNVKPILAEIDTKISRETIMIGDVHNFFVCTNAAILNVDTNLYTLDAVALVFARDNQNNEVEIKFHVGISSGIIPIGPKLEILDVLEYEDKSSWLIARTQDEQLPLDASNLLTSLHALIEDNCYFLYVGVIKEIVPQEGGPSIKYTSFHEVVGYINYMHHIHTIQTRQNMFIVAGTGINPGDACMFYHSDMETAKGSSTNVYNRFNSLAEPPPRQVLGQLISANQANREKVFGGILFGSSNRGEKYFGNSMTDCMPFLKNFPQVPFGGTFCFEPIGRSPVLEDEEWPSQENRFNMQAFNTVHLLMSYKTS</sequence>
<dbReference type="EMBL" id="KI517748">
    <property type="protein sequence ID" value="ESQ31551.1"/>
    <property type="molecule type" value="Genomic_DNA"/>
</dbReference>
<reference evidence="1 2" key="1">
    <citation type="journal article" date="2013" name="Front. Plant Sci.">
        <title>The Reference Genome of the Halophytic Plant Eutrema salsugineum.</title>
        <authorList>
            <person name="Yang R."/>
            <person name="Jarvis D.E."/>
            <person name="Chen H."/>
            <person name="Beilstein M.A."/>
            <person name="Grimwood J."/>
            <person name="Jenkins J."/>
            <person name="Shu S."/>
            <person name="Prochnik S."/>
            <person name="Xin M."/>
            <person name="Ma C."/>
            <person name="Schmutz J."/>
            <person name="Wing R.A."/>
            <person name="Mitchell-Olds T."/>
            <person name="Schumaker K.S."/>
            <person name="Wang X."/>
        </authorList>
    </citation>
    <scope>NUCLEOTIDE SEQUENCE [LARGE SCALE GENOMIC DNA]</scope>
</reference>
<dbReference type="InterPro" id="IPR036047">
    <property type="entry name" value="F-box-like_dom_sf"/>
</dbReference>
<dbReference type="AlphaFoldDB" id="V4MJL6"/>
<dbReference type="GO" id="GO:0000209">
    <property type="term" value="P:protein polyubiquitination"/>
    <property type="evidence" value="ECO:0007669"/>
    <property type="project" value="TreeGrafter"/>
</dbReference>
<dbReference type="Gramene" id="ESQ31551">
    <property type="protein sequence ID" value="ESQ31551"/>
    <property type="gene ID" value="EUTSA_v10004000mg"/>
</dbReference>
<dbReference type="CDD" id="cd09917">
    <property type="entry name" value="F-box_SF"/>
    <property type="match status" value="1"/>
</dbReference>
<dbReference type="KEGG" id="eus:EUTSA_v10004000mg"/>
<dbReference type="SUPFAM" id="SSF81383">
    <property type="entry name" value="F-box domain"/>
    <property type="match status" value="1"/>
</dbReference>
<dbReference type="PANTHER" id="PTHR14939:SF8">
    <property type="entry name" value="FIST C-DOMAIN DOMAIN-CONTAINING PROTEIN"/>
    <property type="match status" value="1"/>
</dbReference>
<dbReference type="eggNOG" id="ENOG502SKA2">
    <property type="taxonomic scope" value="Eukaryota"/>
</dbReference>
<organism evidence="1 2">
    <name type="scientific">Eutrema salsugineum</name>
    <name type="common">Saltwater cress</name>
    <name type="synonym">Sisymbrium salsugineum</name>
    <dbReference type="NCBI Taxonomy" id="72664"/>
    <lineage>
        <taxon>Eukaryota</taxon>
        <taxon>Viridiplantae</taxon>
        <taxon>Streptophyta</taxon>
        <taxon>Embryophyta</taxon>
        <taxon>Tracheophyta</taxon>
        <taxon>Spermatophyta</taxon>
        <taxon>Magnoliopsida</taxon>
        <taxon>eudicotyledons</taxon>
        <taxon>Gunneridae</taxon>
        <taxon>Pentapetalae</taxon>
        <taxon>rosids</taxon>
        <taxon>malvids</taxon>
        <taxon>Brassicales</taxon>
        <taxon>Brassicaceae</taxon>
        <taxon>Eutremeae</taxon>
        <taxon>Eutrema</taxon>
    </lineage>
</organism>
<dbReference type="OMA" id="TEFYEVI"/>
<dbReference type="GO" id="GO:0032436">
    <property type="term" value="P:positive regulation of proteasomal ubiquitin-dependent protein catabolic process"/>
    <property type="evidence" value="ECO:0007669"/>
    <property type="project" value="TreeGrafter"/>
</dbReference>